<protein>
    <submittedName>
        <fullName evidence="1">Uncharacterized protein</fullName>
    </submittedName>
</protein>
<dbReference type="AlphaFoldDB" id="A0A1Z5R2T7"/>
<keyword evidence="2" id="KW-1185">Reference proteome</keyword>
<accession>A0A1Z5R2T7</accession>
<dbReference type="EMBL" id="CM000768">
    <property type="protein sequence ID" value="OQU77839.1"/>
    <property type="molecule type" value="Genomic_DNA"/>
</dbReference>
<dbReference type="Gramene" id="OQU77839">
    <property type="protein sequence ID" value="OQU77839"/>
    <property type="gene ID" value="SORBI_3009G110333"/>
</dbReference>
<reference evidence="1 2" key="1">
    <citation type="journal article" date="2009" name="Nature">
        <title>The Sorghum bicolor genome and the diversification of grasses.</title>
        <authorList>
            <person name="Paterson A.H."/>
            <person name="Bowers J.E."/>
            <person name="Bruggmann R."/>
            <person name="Dubchak I."/>
            <person name="Grimwood J."/>
            <person name="Gundlach H."/>
            <person name="Haberer G."/>
            <person name="Hellsten U."/>
            <person name="Mitros T."/>
            <person name="Poliakov A."/>
            <person name="Schmutz J."/>
            <person name="Spannagl M."/>
            <person name="Tang H."/>
            <person name="Wang X."/>
            <person name="Wicker T."/>
            <person name="Bharti A.K."/>
            <person name="Chapman J."/>
            <person name="Feltus F.A."/>
            <person name="Gowik U."/>
            <person name="Grigoriev I.V."/>
            <person name="Lyons E."/>
            <person name="Maher C.A."/>
            <person name="Martis M."/>
            <person name="Narechania A."/>
            <person name="Otillar R.P."/>
            <person name="Penning B.W."/>
            <person name="Salamov A.A."/>
            <person name="Wang Y."/>
            <person name="Zhang L."/>
            <person name="Carpita N.C."/>
            <person name="Freeling M."/>
            <person name="Gingle A.R."/>
            <person name="Hash C.T."/>
            <person name="Keller B."/>
            <person name="Klein P."/>
            <person name="Kresovich S."/>
            <person name="McCann M.C."/>
            <person name="Ming R."/>
            <person name="Peterson D.G."/>
            <person name="Mehboob-ur-Rahman"/>
            <person name="Ware D."/>
            <person name="Westhoff P."/>
            <person name="Mayer K.F."/>
            <person name="Messing J."/>
            <person name="Rokhsar D.S."/>
        </authorList>
    </citation>
    <scope>NUCLEOTIDE SEQUENCE [LARGE SCALE GENOMIC DNA]</scope>
    <source>
        <strain evidence="2">cv. BTx623</strain>
    </source>
</reference>
<sequence>MRQRPLPVRRRRFCGVAFLVPNAAAARRLRCAVLRSEILVTRFIDIVQHVDREMVDSIILLSHFRFIKSFTPVMAFLSSGDMALDLPLSSTGECGQSDLY</sequence>
<reference evidence="2" key="2">
    <citation type="journal article" date="2018" name="Plant J.">
        <title>The Sorghum bicolor reference genome: improved assembly, gene annotations, a transcriptome atlas, and signatures of genome organization.</title>
        <authorList>
            <person name="McCormick R.F."/>
            <person name="Truong S.K."/>
            <person name="Sreedasyam A."/>
            <person name="Jenkins J."/>
            <person name="Shu S."/>
            <person name="Sims D."/>
            <person name="Kennedy M."/>
            <person name="Amirebrahimi M."/>
            <person name="Weers B.D."/>
            <person name="McKinley B."/>
            <person name="Mattison A."/>
            <person name="Morishige D.T."/>
            <person name="Grimwood J."/>
            <person name="Schmutz J."/>
            <person name="Mullet J.E."/>
        </authorList>
    </citation>
    <scope>NUCLEOTIDE SEQUENCE [LARGE SCALE GENOMIC DNA]</scope>
    <source>
        <strain evidence="2">cv. BTx623</strain>
    </source>
</reference>
<proteinExistence type="predicted"/>
<evidence type="ECO:0000313" key="2">
    <source>
        <dbReference type="Proteomes" id="UP000000768"/>
    </source>
</evidence>
<dbReference type="InParanoid" id="A0A1Z5R2T7"/>
<name>A0A1Z5R2T7_SORBI</name>
<organism evidence="1 2">
    <name type="scientific">Sorghum bicolor</name>
    <name type="common">Sorghum</name>
    <name type="synonym">Sorghum vulgare</name>
    <dbReference type="NCBI Taxonomy" id="4558"/>
    <lineage>
        <taxon>Eukaryota</taxon>
        <taxon>Viridiplantae</taxon>
        <taxon>Streptophyta</taxon>
        <taxon>Embryophyta</taxon>
        <taxon>Tracheophyta</taxon>
        <taxon>Spermatophyta</taxon>
        <taxon>Magnoliopsida</taxon>
        <taxon>Liliopsida</taxon>
        <taxon>Poales</taxon>
        <taxon>Poaceae</taxon>
        <taxon>PACMAD clade</taxon>
        <taxon>Panicoideae</taxon>
        <taxon>Andropogonodae</taxon>
        <taxon>Andropogoneae</taxon>
        <taxon>Sorghinae</taxon>
        <taxon>Sorghum</taxon>
    </lineage>
</organism>
<gene>
    <name evidence="1" type="ORF">SORBI_3009G110333</name>
</gene>
<dbReference type="Proteomes" id="UP000000768">
    <property type="component" value="Chromosome 9"/>
</dbReference>
<evidence type="ECO:0000313" key="1">
    <source>
        <dbReference type="EMBL" id="OQU77839.1"/>
    </source>
</evidence>